<accession>U6L0A8</accession>
<reference evidence="7" key="2">
    <citation type="submission" date="2013-10" db="EMBL/GenBank/DDBJ databases">
        <authorList>
            <person name="Aslett M."/>
        </authorList>
    </citation>
    <scope>NUCLEOTIDE SEQUENCE [LARGE SCALE GENOMIC DNA]</scope>
    <source>
        <strain evidence="7">Houghton</strain>
    </source>
</reference>
<evidence type="ECO:0000256" key="2">
    <source>
        <dbReference type="ARBA" id="ARBA00022540"/>
    </source>
</evidence>
<dbReference type="AlphaFoldDB" id="U6L0A8"/>
<keyword evidence="3" id="KW-0810">Translation regulation</keyword>
<evidence type="ECO:0000256" key="1">
    <source>
        <dbReference type="ARBA" id="ARBA00009860"/>
    </source>
</evidence>
<dbReference type="Proteomes" id="UP000030747">
    <property type="component" value="Unassembled WGS sequence"/>
</dbReference>
<gene>
    <name evidence="7" type="ORF">ETH_00024135</name>
</gene>
<organism evidence="7 8">
    <name type="scientific">Eimeria tenella</name>
    <name type="common">Coccidian parasite</name>
    <dbReference type="NCBI Taxonomy" id="5802"/>
    <lineage>
        <taxon>Eukaryota</taxon>
        <taxon>Sar</taxon>
        <taxon>Alveolata</taxon>
        <taxon>Apicomplexa</taxon>
        <taxon>Conoidasida</taxon>
        <taxon>Coccidia</taxon>
        <taxon>Eucoccidiorida</taxon>
        <taxon>Eimeriorina</taxon>
        <taxon>Eimeriidae</taxon>
        <taxon>Eimeria</taxon>
    </lineage>
</organism>
<dbReference type="GO" id="GO:0006417">
    <property type="term" value="P:regulation of translation"/>
    <property type="evidence" value="ECO:0007669"/>
    <property type="project" value="UniProtKB-KW"/>
</dbReference>
<name>U6L0A8_EIMTE</name>
<evidence type="ECO:0000256" key="5">
    <source>
        <dbReference type="ARBA" id="ARBA00022917"/>
    </source>
</evidence>
<evidence type="ECO:0000313" key="8">
    <source>
        <dbReference type="Proteomes" id="UP000030747"/>
    </source>
</evidence>
<sequence>MASTKYLSFNPSVADAVNLDECITEERPADAPMPLQHRWHVWEQIQREAAAADRAADYSQNTRDLASFDTVQTFWQLWAHIPQPSELLGHKRMIRQDSSGKSHVVDALMIFKEGIQPMWEDPQNCVGGHLEYRIVPFQTRAGQLDEYWNNLVLGLIGGTIEHGSHVTGIRLVDKLGQGRHPCIRIEVWVGKCDRTVQEKLAKDLEKCFATKLVRLAAAAQQQQQQQWVHNLHTLRLLTDGSIGTAPRGDWKSHSTR</sequence>
<keyword evidence="8" id="KW-1185">Reference proteome</keyword>
<dbReference type="InterPro" id="IPR001040">
    <property type="entry name" value="TIF_eIF_4E"/>
</dbReference>
<keyword evidence="5 6" id="KW-0648">Protein biosynthesis</keyword>
<dbReference type="GO" id="GO:0000340">
    <property type="term" value="F:RNA 7-methylguanosine cap binding"/>
    <property type="evidence" value="ECO:0007669"/>
    <property type="project" value="TreeGrafter"/>
</dbReference>
<evidence type="ECO:0000313" key="7">
    <source>
        <dbReference type="EMBL" id="CDJ41195.1"/>
    </source>
</evidence>
<dbReference type="RefSeq" id="XP_013231945.1">
    <property type="nucleotide sequence ID" value="XM_013376491.1"/>
</dbReference>
<reference evidence="7" key="1">
    <citation type="submission" date="2013-10" db="EMBL/GenBank/DDBJ databases">
        <title>Genomic analysis of the causative agents of coccidiosis in chickens.</title>
        <authorList>
            <person name="Reid A.J."/>
            <person name="Blake D."/>
            <person name="Billington K."/>
            <person name="Browne H."/>
            <person name="Dunn M."/>
            <person name="Hung S."/>
            <person name="Kawahara F."/>
            <person name="Miranda-Saavedra D."/>
            <person name="Mourier T."/>
            <person name="Nagra H."/>
            <person name="Otto T.D."/>
            <person name="Rawlings N."/>
            <person name="Sanchez A."/>
            <person name="Sanders M."/>
            <person name="Subramaniam C."/>
            <person name="Tay Y."/>
            <person name="Dear P."/>
            <person name="Doerig C."/>
            <person name="Gruber A."/>
            <person name="Parkinson J."/>
            <person name="Shirley M."/>
            <person name="Wan K.L."/>
            <person name="Berriman M."/>
            <person name="Tomley F."/>
            <person name="Pain A."/>
        </authorList>
    </citation>
    <scope>NUCLEOTIDE SEQUENCE [LARGE SCALE GENOMIC DNA]</scope>
    <source>
        <strain evidence="7">Houghton</strain>
    </source>
</reference>
<dbReference type="VEuPathDB" id="ToxoDB:ETH_00024135"/>
<evidence type="ECO:0000256" key="4">
    <source>
        <dbReference type="ARBA" id="ARBA00022884"/>
    </source>
</evidence>
<dbReference type="PANTHER" id="PTHR11960">
    <property type="entry name" value="EUKARYOTIC TRANSLATION INITIATION FACTOR 4E RELATED"/>
    <property type="match status" value="1"/>
</dbReference>
<dbReference type="Gene3D" id="3.30.760.10">
    <property type="entry name" value="RNA Cap, Translation Initiation Factor Eif4e"/>
    <property type="match status" value="1"/>
</dbReference>
<dbReference type="VEuPathDB" id="ToxoDB:ETH2_0528100"/>
<proteinExistence type="inferred from homology"/>
<dbReference type="EMBL" id="HG675525">
    <property type="protein sequence ID" value="CDJ41195.1"/>
    <property type="molecule type" value="Genomic_DNA"/>
</dbReference>
<dbReference type="OMA" id="WVIWEQI"/>
<protein>
    <submittedName>
        <fullName evidence="7">Eukaryotic translation initiation factor 4e, putative</fullName>
    </submittedName>
</protein>
<dbReference type="GO" id="GO:0016281">
    <property type="term" value="C:eukaryotic translation initiation factor 4F complex"/>
    <property type="evidence" value="ECO:0007669"/>
    <property type="project" value="TreeGrafter"/>
</dbReference>
<dbReference type="Pfam" id="PF01652">
    <property type="entry name" value="IF4E"/>
    <property type="match status" value="1"/>
</dbReference>
<comment type="similarity">
    <text evidence="1 6">Belongs to the eukaryotic initiation factor 4E family.</text>
</comment>
<dbReference type="PANTHER" id="PTHR11960:SF8">
    <property type="entry name" value="EUKARYOTIC TRANSLATION INITIATION FACTOR 4E1-RELATED"/>
    <property type="match status" value="1"/>
</dbReference>
<dbReference type="SUPFAM" id="SSF55418">
    <property type="entry name" value="eIF4e-like"/>
    <property type="match status" value="1"/>
</dbReference>
<keyword evidence="4 6" id="KW-0694">RNA-binding</keyword>
<dbReference type="GO" id="GO:0003743">
    <property type="term" value="F:translation initiation factor activity"/>
    <property type="evidence" value="ECO:0007669"/>
    <property type="project" value="UniProtKB-KW"/>
</dbReference>
<dbReference type="InterPro" id="IPR023398">
    <property type="entry name" value="TIF_eIF4e-like"/>
</dbReference>
<evidence type="ECO:0000256" key="6">
    <source>
        <dbReference type="RuleBase" id="RU004374"/>
    </source>
</evidence>
<dbReference type="GeneID" id="25253939"/>
<keyword evidence="2 6" id="KW-0396">Initiation factor</keyword>
<evidence type="ECO:0000256" key="3">
    <source>
        <dbReference type="ARBA" id="ARBA00022845"/>
    </source>
</evidence>
<dbReference type="OrthoDB" id="590761at2759"/>